<dbReference type="Proteomes" id="UP000279833">
    <property type="component" value="Unassembled WGS sequence"/>
</dbReference>
<sequence length="182" mass="20450">MHHTRKQIALHAIDWLTFGLQTDGGGVKATTSPRFTQKISTTQPFLPEDSTPESMFMTVKILEKPEVCASEVTEGVIDKIPLTVSSRLSWTWREGRMRMYYLVARSLVGLHLKALHELDADGYNPMNSEDFCISPTFTDDCPQRTLYTSSNNNLHQFGFSPVPKSIPPALVSNPDRRAPVNK</sequence>
<keyword evidence="2" id="KW-1185">Reference proteome</keyword>
<evidence type="ECO:0000313" key="1">
    <source>
        <dbReference type="EMBL" id="VDP58241.1"/>
    </source>
</evidence>
<name>A0A183KJ38_9TREM</name>
<evidence type="ECO:0000313" key="2">
    <source>
        <dbReference type="Proteomes" id="UP000279833"/>
    </source>
</evidence>
<dbReference type="AlphaFoldDB" id="A0A183KJ38"/>
<proteinExistence type="predicted"/>
<protein>
    <submittedName>
        <fullName evidence="1 3">Uncharacterized protein</fullName>
    </submittedName>
</protein>
<evidence type="ECO:0000313" key="3">
    <source>
        <dbReference type="WBParaSite" id="SCUD_0001504701-mRNA-1"/>
    </source>
</evidence>
<dbReference type="WBParaSite" id="SCUD_0001504701-mRNA-1">
    <property type="protein sequence ID" value="SCUD_0001504701-mRNA-1"/>
    <property type="gene ID" value="SCUD_0001504701"/>
</dbReference>
<reference evidence="1 2" key="2">
    <citation type="submission" date="2018-11" db="EMBL/GenBank/DDBJ databases">
        <authorList>
            <consortium name="Pathogen Informatics"/>
        </authorList>
    </citation>
    <scope>NUCLEOTIDE SEQUENCE [LARGE SCALE GENOMIC DNA]</scope>
    <source>
        <strain evidence="1">Dakar</strain>
        <strain evidence="2">Dakar, Senegal</strain>
    </source>
</reference>
<accession>A0A183KJ38</accession>
<reference evidence="3" key="1">
    <citation type="submission" date="2016-06" db="UniProtKB">
        <authorList>
            <consortium name="WormBaseParasite"/>
        </authorList>
    </citation>
    <scope>IDENTIFICATION</scope>
</reference>
<gene>
    <name evidence="1" type="ORF">SCUD_LOCUS15044</name>
</gene>
<organism evidence="3">
    <name type="scientific">Schistosoma curassoni</name>
    <dbReference type="NCBI Taxonomy" id="6186"/>
    <lineage>
        <taxon>Eukaryota</taxon>
        <taxon>Metazoa</taxon>
        <taxon>Spiralia</taxon>
        <taxon>Lophotrochozoa</taxon>
        <taxon>Platyhelminthes</taxon>
        <taxon>Trematoda</taxon>
        <taxon>Digenea</taxon>
        <taxon>Strigeidida</taxon>
        <taxon>Schistosomatoidea</taxon>
        <taxon>Schistosomatidae</taxon>
        <taxon>Schistosoma</taxon>
    </lineage>
</organism>
<dbReference type="EMBL" id="UZAK01037251">
    <property type="protein sequence ID" value="VDP58241.1"/>
    <property type="molecule type" value="Genomic_DNA"/>
</dbReference>